<evidence type="ECO:0000313" key="2">
    <source>
        <dbReference type="Proteomes" id="UP001500390"/>
    </source>
</evidence>
<accession>A0ABP8KA74</accession>
<dbReference type="RefSeq" id="WP_159903487.1">
    <property type="nucleotide sequence ID" value="NZ_BAABFX010000049.1"/>
</dbReference>
<sequence length="98" mass="10953">MAFLRLAFFPGGTPEQWADVVEAIGDVPPPKGRRAFAAGAVEDGWQVMQLWDSREYLEDFNREVFFPAVAGLGDRGFTQAPIVRDIDTVIAWIGEQRI</sequence>
<evidence type="ECO:0008006" key="3">
    <source>
        <dbReference type="Google" id="ProtNLM"/>
    </source>
</evidence>
<protein>
    <recommendedName>
        <fullName evidence="3">ABM domain-containing protein</fullName>
    </recommendedName>
</protein>
<dbReference type="Proteomes" id="UP001500390">
    <property type="component" value="Unassembled WGS sequence"/>
</dbReference>
<comment type="caution">
    <text evidence="1">The sequence shown here is derived from an EMBL/GenBank/DDBJ whole genome shotgun (WGS) entry which is preliminary data.</text>
</comment>
<gene>
    <name evidence="1" type="ORF">GCM10023153_32850</name>
</gene>
<organism evidence="1 2">
    <name type="scientific">Ornithinibacter aureus</name>
    <dbReference type="NCBI Taxonomy" id="622664"/>
    <lineage>
        <taxon>Bacteria</taxon>
        <taxon>Bacillati</taxon>
        <taxon>Actinomycetota</taxon>
        <taxon>Actinomycetes</taxon>
        <taxon>Micrococcales</taxon>
        <taxon>Intrasporangiaceae</taxon>
        <taxon>Ornithinibacter</taxon>
    </lineage>
</organism>
<proteinExistence type="predicted"/>
<reference evidence="2" key="1">
    <citation type="journal article" date="2019" name="Int. J. Syst. Evol. Microbiol.">
        <title>The Global Catalogue of Microorganisms (GCM) 10K type strain sequencing project: providing services to taxonomists for standard genome sequencing and annotation.</title>
        <authorList>
            <consortium name="The Broad Institute Genomics Platform"/>
            <consortium name="The Broad Institute Genome Sequencing Center for Infectious Disease"/>
            <person name="Wu L."/>
            <person name="Ma J."/>
        </authorList>
    </citation>
    <scope>NUCLEOTIDE SEQUENCE [LARGE SCALE GENOMIC DNA]</scope>
    <source>
        <strain evidence="2">JCM 17738</strain>
    </source>
</reference>
<dbReference type="EMBL" id="BAABFX010000049">
    <property type="protein sequence ID" value="GAA4403111.1"/>
    <property type="molecule type" value="Genomic_DNA"/>
</dbReference>
<name>A0ABP8KA74_9MICO</name>
<evidence type="ECO:0000313" key="1">
    <source>
        <dbReference type="EMBL" id="GAA4403111.1"/>
    </source>
</evidence>
<keyword evidence="2" id="KW-1185">Reference proteome</keyword>